<gene>
    <name evidence="1" type="ORF">KIV10_07860</name>
</gene>
<organism evidence="1 2">
    <name type="scientific">Aequorivita echinoideorum</name>
    <dbReference type="NCBI Taxonomy" id="1549647"/>
    <lineage>
        <taxon>Bacteria</taxon>
        <taxon>Pseudomonadati</taxon>
        <taxon>Bacteroidota</taxon>
        <taxon>Flavobacteriia</taxon>
        <taxon>Flavobacteriales</taxon>
        <taxon>Flavobacteriaceae</taxon>
        <taxon>Aequorivita</taxon>
    </lineage>
</organism>
<evidence type="ECO:0000313" key="2">
    <source>
        <dbReference type="Proteomes" id="UP001297092"/>
    </source>
</evidence>
<evidence type="ECO:0000313" key="1">
    <source>
        <dbReference type="EMBL" id="MBT0608092.1"/>
    </source>
</evidence>
<keyword evidence="2" id="KW-1185">Reference proteome</keyword>
<proteinExistence type="predicted"/>
<sequence>MDWMFDDFKTELDALNSTVREKAFEIAKELVQEKDLSAKEALKQAIIRAEEWFYDLGG</sequence>
<dbReference type="EMBL" id="JAHCTB010000003">
    <property type="protein sequence ID" value="MBT0608092.1"/>
    <property type="molecule type" value="Genomic_DNA"/>
</dbReference>
<name>A0ABS5S4E7_9FLAO</name>
<dbReference type="RefSeq" id="WP_214112965.1">
    <property type="nucleotide sequence ID" value="NZ_JAHCTB010000003.1"/>
</dbReference>
<reference evidence="1 2" key="1">
    <citation type="submission" date="2021-05" db="EMBL/GenBank/DDBJ databases">
        <title>Aequorivita echinoideorum JCM 30378 genome.</title>
        <authorList>
            <person name="Zhang H."/>
            <person name="Li C."/>
        </authorList>
    </citation>
    <scope>NUCLEOTIDE SEQUENCE [LARGE SCALE GENOMIC DNA]</scope>
    <source>
        <strain evidence="1 2">JCM30378</strain>
    </source>
</reference>
<dbReference type="Proteomes" id="UP001297092">
    <property type="component" value="Unassembled WGS sequence"/>
</dbReference>
<comment type="caution">
    <text evidence="1">The sequence shown here is derived from an EMBL/GenBank/DDBJ whole genome shotgun (WGS) entry which is preliminary data.</text>
</comment>
<protein>
    <submittedName>
        <fullName evidence="1">Uncharacterized protein</fullName>
    </submittedName>
</protein>
<accession>A0ABS5S4E7</accession>